<evidence type="ECO:0000313" key="2">
    <source>
        <dbReference type="Proteomes" id="UP001432146"/>
    </source>
</evidence>
<organism evidence="1 2">
    <name type="scientific">Tetragonisca angustula</name>
    <dbReference type="NCBI Taxonomy" id="166442"/>
    <lineage>
        <taxon>Eukaryota</taxon>
        <taxon>Metazoa</taxon>
        <taxon>Ecdysozoa</taxon>
        <taxon>Arthropoda</taxon>
        <taxon>Hexapoda</taxon>
        <taxon>Insecta</taxon>
        <taxon>Pterygota</taxon>
        <taxon>Neoptera</taxon>
        <taxon>Endopterygota</taxon>
        <taxon>Hymenoptera</taxon>
        <taxon>Apocrita</taxon>
        <taxon>Aculeata</taxon>
        <taxon>Apoidea</taxon>
        <taxon>Anthophila</taxon>
        <taxon>Apidae</taxon>
        <taxon>Tetragonisca</taxon>
    </lineage>
</organism>
<comment type="caution">
    <text evidence="1">The sequence shown here is derived from an EMBL/GenBank/DDBJ whole genome shotgun (WGS) entry which is preliminary data.</text>
</comment>
<protein>
    <recommendedName>
        <fullName evidence="3">Retrotransposon gag domain-containing protein</fullName>
    </recommendedName>
</protein>
<evidence type="ECO:0008006" key="3">
    <source>
        <dbReference type="Google" id="ProtNLM"/>
    </source>
</evidence>
<evidence type="ECO:0000313" key="1">
    <source>
        <dbReference type="EMBL" id="KAK9295327.1"/>
    </source>
</evidence>
<sequence length="197" mass="22740">MPSQVATSQLSLEFLIKLLPESFDGDPYKLRSFIKQVDAVFELAQPSQTIPLLLYVKNKITGRTRDQIDIHCNLNTWKEISELLIALNQDRKSLDQLLDELSSIRQGPQENVLQYYQRLEDLNSKVLGAIHNSNYNEKTFNGQLLTINNITLNRFVYHGHPAISQMLRYREFDNINKAFTAAIAEEKALRLSYKENP</sequence>
<dbReference type="Proteomes" id="UP001432146">
    <property type="component" value="Unassembled WGS sequence"/>
</dbReference>
<dbReference type="AlphaFoldDB" id="A0AAW0ZCN4"/>
<dbReference type="EMBL" id="JAWNGG020000268">
    <property type="protein sequence ID" value="KAK9295327.1"/>
    <property type="molecule type" value="Genomic_DNA"/>
</dbReference>
<accession>A0AAW0ZCN4</accession>
<name>A0AAW0ZCN4_9HYME</name>
<gene>
    <name evidence="1" type="ORF">QLX08_010313</name>
</gene>
<reference evidence="1 2" key="1">
    <citation type="submission" date="2024-05" db="EMBL/GenBank/DDBJ databases">
        <title>The nuclear and mitochondrial genome assemblies of Tetragonisca angustula (Apidae: Meliponini), a tiny yet remarkable pollinator in the Neotropics.</title>
        <authorList>
            <person name="Ferrari R."/>
            <person name="Ricardo P.C."/>
            <person name="Dias F.C."/>
            <person name="Araujo N.S."/>
            <person name="Soares D.O."/>
            <person name="Zhou Q.-S."/>
            <person name="Zhu C.-D."/>
            <person name="Coutinho L."/>
            <person name="Airas M.C."/>
            <person name="Batista T.M."/>
        </authorList>
    </citation>
    <scope>NUCLEOTIDE SEQUENCE [LARGE SCALE GENOMIC DNA]</scope>
    <source>
        <strain evidence="1">ASF017062</strain>
        <tissue evidence="1">Abdomen</tissue>
    </source>
</reference>
<keyword evidence="2" id="KW-1185">Reference proteome</keyword>
<proteinExistence type="predicted"/>